<dbReference type="Gene3D" id="1.10.3720.10">
    <property type="entry name" value="MetI-like"/>
    <property type="match status" value="1"/>
</dbReference>
<dbReference type="PANTHER" id="PTHR43386">
    <property type="entry name" value="OLIGOPEPTIDE TRANSPORT SYSTEM PERMEASE PROTEIN APPC"/>
    <property type="match status" value="1"/>
</dbReference>
<feature type="transmembrane region" description="Helical" evidence="7">
    <location>
        <begin position="102"/>
        <end position="128"/>
    </location>
</feature>
<keyword evidence="10" id="KW-1185">Reference proteome</keyword>
<feature type="transmembrane region" description="Helical" evidence="7">
    <location>
        <begin position="40"/>
        <end position="62"/>
    </location>
</feature>
<dbReference type="InterPro" id="IPR050366">
    <property type="entry name" value="BP-dependent_transpt_permease"/>
</dbReference>
<keyword evidence="6 7" id="KW-0472">Membrane</keyword>
<dbReference type="PROSITE" id="PS50928">
    <property type="entry name" value="ABC_TM1"/>
    <property type="match status" value="1"/>
</dbReference>
<organism evidence="9 10">
    <name type="scientific">Chelatococcus asaccharovorans</name>
    <dbReference type="NCBI Taxonomy" id="28210"/>
    <lineage>
        <taxon>Bacteria</taxon>
        <taxon>Pseudomonadati</taxon>
        <taxon>Pseudomonadota</taxon>
        <taxon>Alphaproteobacteria</taxon>
        <taxon>Hyphomicrobiales</taxon>
        <taxon>Chelatococcaceae</taxon>
        <taxon>Chelatococcus</taxon>
    </lineage>
</organism>
<gene>
    <name evidence="9" type="ORF">C7450_12311</name>
</gene>
<dbReference type="Pfam" id="PF00528">
    <property type="entry name" value="BPD_transp_1"/>
    <property type="match status" value="1"/>
</dbReference>
<keyword evidence="4 7" id="KW-0812">Transmembrane</keyword>
<evidence type="ECO:0000256" key="2">
    <source>
        <dbReference type="ARBA" id="ARBA00022448"/>
    </source>
</evidence>
<dbReference type="EMBL" id="QJJK01000023">
    <property type="protein sequence ID" value="PXW50739.1"/>
    <property type="molecule type" value="Genomic_DNA"/>
</dbReference>
<dbReference type="SUPFAM" id="SSF161098">
    <property type="entry name" value="MetI-like"/>
    <property type="match status" value="1"/>
</dbReference>
<dbReference type="CDD" id="cd06261">
    <property type="entry name" value="TM_PBP2"/>
    <property type="match status" value="1"/>
</dbReference>
<comment type="subcellular location">
    <subcellularLocation>
        <location evidence="1 7">Cell membrane</location>
        <topology evidence="1 7">Multi-pass membrane protein</topology>
    </subcellularLocation>
</comment>
<evidence type="ECO:0000256" key="7">
    <source>
        <dbReference type="RuleBase" id="RU363032"/>
    </source>
</evidence>
<dbReference type="InterPro" id="IPR035906">
    <property type="entry name" value="MetI-like_sf"/>
</dbReference>
<name>A0A2V3TT84_9HYPH</name>
<protein>
    <submittedName>
        <fullName evidence="9">Peptide/nickel transport system permease protein</fullName>
    </submittedName>
</protein>
<dbReference type="GO" id="GO:0055085">
    <property type="term" value="P:transmembrane transport"/>
    <property type="evidence" value="ECO:0007669"/>
    <property type="project" value="InterPro"/>
</dbReference>
<proteinExistence type="inferred from homology"/>
<accession>A0A2V3TT84</accession>
<comment type="similarity">
    <text evidence="7">Belongs to the binding-protein-dependent transport system permease family.</text>
</comment>
<dbReference type="Proteomes" id="UP000248021">
    <property type="component" value="Unassembled WGS sequence"/>
</dbReference>
<dbReference type="InterPro" id="IPR000515">
    <property type="entry name" value="MetI-like"/>
</dbReference>
<feature type="transmembrane region" description="Helical" evidence="7">
    <location>
        <begin position="148"/>
        <end position="172"/>
    </location>
</feature>
<keyword evidence="5 7" id="KW-1133">Transmembrane helix</keyword>
<feature type="transmembrane region" description="Helical" evidence="7">
    <location>
        <begin position="266"/>
        <end position="288"/>
    </location>
</feature>
<dbReference type="GO" id="GO:0005886">
    <property type="term" value="C:plasma membrane"/>
    <property type="evidence" value="ECO:0007669"/>
    <property type="project" value="UniProtKB-SubCell"/>
</dbReference>
<evidence type="ECO:0000256" key="1">
    <source>
        <dbReference type="ARBA" id="ARBA00004651"/>
    </source>
</evidence>
<keyword evidence="3" id="KW-1003">Cell membrane</keyword>
<evidence type="ECO:0000256" key="4">
    <source>
        <dbReference type="ARBA" id="ARBA00022692"/>
    </source>
</evidence>
<sequence length="304" mass="32877">MAMIEAKAIESTTIEDKAAGAARSRGRAGAFRRFLGRNPVILTGVCLLVVFMLIAAVSPYLLPDPTRLDPSQRLRPPSLQNWFGTDHLGRSVLSRTLNGTSISLAAGTLVMVLTTLFGVFLGLVSGFFRKLDGILMRFMDGIMAIPGILLAIALMSLFGSSLQNVVVAIAIVEVPRMVRVVRACVLVLRDQPYVEASITLGTRMPRLLVREILPNIAAPVLVQATYVFAAAMVVESVLSFLGAGTPPTIPSWGNMLAEGRQYLQRAPWIAAFPGVFLAVLILTVNVLGDALRDALDPKLSRRRR</sequence>
<feature type="domain" description="ABC transmembrane type-1" evidence="8">
    <location>
        <begin position="104"/>
        <end position="288"/>
    </location>
</feature>
<evidence type="ECO:0000256" key="5">
    <source>
        <dbReference type="ARBA" id="ARBA00022989"/>
    </source>
</evidence>
<dbReference type="AlphaFoldDB" id="A0A2V3TT84"/>
<reference evidence="9 10" key="1">
    <citation type="submission" date="2018-05" db="EMBL/GenBank/DDBJ databases">
        <title>Genomic Encyclopedia of Type Strains, Phase IV (KMG-IV): sequencing the most valuable type-strain genomes for metagenomic binning, comparative biology and taxonomic classification.</title>
        <authorList>
            <person name="Goeker M."/>
        </authorList>
    </citation>
    <scope>NUCLEOTIDE SEQUENCE [LARGE SCALE GENOMIC DNA]</scope>
    <source>
        <strain evidence="9 10">DSM 6462</strain>
    </source>
</reference>
<evidence type="ECO:0000313" key="10">
    <source>
        <dbReference type="Proteomes" id="UP000248021"/>
    </source>
</evidence>
<dbReference type="OrthoDB" id="9805884at2"/>
<comment type="caution">
    <text evidence="9">The sequence shown here is derived from an EMBL/GenBank/DDBJ whole genome shotgun (WGS) entry which is preliminary data.</text>
</comment>
<dbReference type="RefSeq" id="WP_110378505.1">
    <property type="nucleotide sequence ID" value="NZ_JAHBRY010000001.1"/>
</dbReference>
<evidence type="ECO:0000256" key="3">
    <source>
        <dbReference type="ARBA" id="ARBA00022475"/>
    </source>
</evidence>
<evidence type="ECO:0000256" key="6">
    <source>
        <dbReference type="ARBA" id="ARBA00023136"/>
    </source>
</evidence>
<evidence type="ECO:0000259" key="8">
    <source>
        <dbReference type="PROSITE" id="PS50928"/>
    </source>
</evidence>
<evidence type="ECO:0000313" key="9">
    <source>
        <dbReference type="EMBL" id="PXW50739.1"/>
    </source>
</evidence>
<dbReference type="PANTHER" id="PTHR43386:SF6">
    <property type="entry name" value="ABC TRANSPORTER PERMEASE PROTEIN"/>
    <property type="match status" value="1"/>
</dbReference>
<keyword evidence="2 7" id="KW-0813">Transport</keyword>